<dbReference type="InterPro" id="IPR002364">
    <property type="entry name" value="Quin_OxRdtase/zeta-crystal_CS"/>
</dbReference>
<evidence type="ECO:0000259" key="10">
    <source>
        <dbReference type="SMART" id="SM00829"/>
    </source>
</evidence>
<reference evidence="11 12" key="1">
    <citation type="journal article" date="2023" name="Mol. Phylogenet. Evol.">
        <title>Genome-scale phylogeny and comparative genomics of the fungal order Sordariales.</title>
        <authorList>
            <person name="Hensen N."/>
            <person name="Bonometti L."/>
            <person name="Westerberg I."/>
            <person name="Brannstrom I.O."/>
            <person name="Guillou S."/>
            <person name="Cros-Aarteil S."/>
            <person name="Calhoun S."/>
            <person name="Haridas S."/>
            <person name="Kuo A."/>
            <person name="Mondo S."/>
            <person name="Pangilinan J."/>
            <person name="Riley R."/>
            <person name="LaButti K."/>
            <person name="Andreopoulos B."/>
            <person name="Lipzen A."/>
            <person name="Chen C."/>
            <person name="Yan M."/>
            <person name="Daum C."/>
            <person name="Ng V."/>
            <person name="Clum A."/>
            <person name="Steindorff A."/>
            <person name="Ohm R.A."/>
            <person name="Martin F."/>
            <person name="Silar P."/>
            <person name="Natvig D.O."/>
            <person name="Lalanne C."/>
            <person name="Gautier V."/>
            <person name="Ament-Velasquez S.L."/>
            <person name="Kruys A."/>
            <person name="Hutchinson M.I."/>
            <person name="Powell A.J."/>
            <person name="Barry K."/>
            <person name="Miller A.N."/>
            <person name="Grigoriev I.V."/>
            <person name="Debuchy R."/>
            <person name="Gladieux P."/>
            <person name="Hiltunen Thoren M."/>
            <person name="Johannesson H."/>
        </authorList>
    </citation>
    <scope>NUCLEOTIDE SEQUENCE [LARGE SCALE GENOMIC DNA]</scope>
    <source>
        <strain evidence="11 12">FGSC 10403</strain>
    </source>
</reference>
<evidence type="ECO:0000256" key="3">
    <source>
        <dbReference type="ARBA" id="ARBA00012610"/>
    </source>
</evidence>
<keyword evidence="6" id="KW-0521">NADP</keyword>
<proteinExistence type="inferred from homology"/>
<evidence type="ECO:0000256" key="6">
    <source>
        <dbReference type="ARBA" id="ARBA00022857"/>
    </source>
</evidence>
<dbReference type="InterPro" id="IPR036291">
    <property type="entry name" value="NAD(P)-bd_dom_sf"/>
</dbReference>
<dbReference type="PROSITE" id="PS00573">
    <property type="entry name" value="PYRIDINE_REDOX_2"/>
    <property type="match status" value="1"/>
</dbReference>
<keyword evidence="9" id="KW-0676">Redox-active center</keyword>
<sequence length="736" mass="78629">MRGIQVAQYVKSPQELRVTELPDPTPASDEYLIEVHAAATNFFDILQIQGKYQNQPPFPWVSGAEFAGVVLATPSGLKDPKFPVGSRVFGASQGAYATKVKAKETALLPAPEGWSLVDAAGLFVTAPTSYGALVVRAGVKKGDFVLVHAAAGGVGLAAVQVAKAFGATVIATAGTKHKLEVAKSFGADHVVDYTDPKWPEMVKKLTPKGKGVDIVYDPVGLVDLSTKCTAWNGRILIVGFAAGKIEKVAMNKVLLKNISLVGVHWGQYAVHEKETVVTVWQGIMKLIAEGKFKPTVFSDKEFVGLEKIPDALIALGGRETWGKILILHPVTIPGSVSATCILSLVRFVSHSKTPPTAKLFSSTFRRTLRSSASGLTVAAAATAFKKNTPVQPAELQAVTKRNMHSKVVIIGSGPAAHTAAIYLARAELKPVLYEGFMANGIAAGGQLTTTTEIENFPGFPDGIMGQELMDKMKAQSERFGTQIISETVAKVDLSARPFKYATEWSPEEYHTADSIILATGASARRLHLPGEEKYWQNGISACAVCDGAVPIFRNKHLVVIGGGDSAAEEAMYLTKYGSHVTVLVRKDKLRASSIMAHRLLNHEKVTVRFNTVGVEVKGDDKGLMSHLVVKDVTTGKEETLEANGLFYAIGHDPATALVKGQLETDADGYVVTKPGTTLTSVEGVFAAGDVQDKRYRQAITSAGTGCMAALDAEKFLSEHEETPAEHRDTSAVQGNL</sequence>
<keyword evidence="8" id="KW-1015">Disulfide bond</keyword>
<protein>
    <recommendedName>
        <fullName evidence="3">thioredoxin-disulfide reductase (NADPH)</fullName>
        <ecNumber evidence="3">1.8.1.9</ecNumber>
    </recommendedName>
</protein>
<dbReference type="InterPro" id="IPR020843">
    <property type="entry name" value="ER"/>
</dbReference>
<dbReference type="Gene3D" id="3.90.180.10">
    <property type="entry name" value="Medium-chain alcohol dehydrogenases, catalytic domain"/>
    <property type="match status" value="1"/>
</dbReference>
<dbReference type="PRINTS" id="PR00469">
    <property type="entry name" value="PNDRDTASEII"/>
</dbReference>
<evidence type="ECO:0000256" key="7">
    <source>
        <dbReference type="ARBA" id="ARBA00023002"/>
    </source>
</evidence>
<dbReference type="InterPro" id="IPR011032">
    <property type="entry name" value="GroES-like_sf"/>
</dbReference>
<dbReference type="InterPro" id="IPR013149">
    <property type="entry name" value="ADH-like_C"/>
</dbReference>
<keyword evidence="4" id="KW-0285">Flavoprotein</keyword>
<evidence type="ECO:0000256" key="9">
    <source>
        <dbReference type="ARBA" id="ARBA00023284"/>
    </source>
</evidence>
<dbReference type="PANTHER" id="PTHR48105">
    <property type="entry name" value="THIOREDOXIN REDUCTASE 1-RELATED-RELATED"/>
    <property type="match status" value="1"/>
</dbReference>
<dbReference type="GO" id="GO:0008270">
    <property type="term" value="F:zinc ion binding"/>
    <property type="evidence" value="ECO:0007669"/>
    <property type="project" value="InterPro"/>
</dbReference>
<dbReference type="Pfam" id="PF00107">
    <property type="entry name" value="ADH_zinc_N"/>
    <property type="match status" value="1"/>
</dbReference>
<dbReference type="InterPro" id="IPR013154">
    <property type="entry name" value="ADH-like_N"/>
</dbReference>
<organism evidence="11 12">
    <name type="scientific">Neurospora hispaniola</name>
    <dbReference type="NCBI Taxonomy" id="588809"/>
    <lineage>
        <taxon>Eukaryota</taxon>
        <taxon>Fungi</taxon>
        <taxon>Dikarya</taxon>
        <taxon>Ascomycota</taxon>
        <taxon>Pezizomycotina</taxon>
        <taxon>Sordariomycetes</taxon>
        <taxon>Sordariomycetidae</taxon>
        <taxon>Sordariales</taxon>
        <taxon>Sordariaceae</taxon>
        <taxon>Neurospora</taxon>
    </lineage>
</organism>
<dbReference type="InterPro" id="IPR023753">
    <property type="entry name" value="FAD/NAD-binding_dom"/>
</dbReference>
<dbReference type="GO" id="GO:0005737">
    <property type="term" value="C:cytoplasm"/>
    <property type="evidence" value="ECO:0007669"/>
    <property type="project" value="InterPro"/>
</dbReference>
<dbReference type="CDD" id="cd08241">
    <property type="entry name" value="QOR1"/>
    <property type="match status" value="1"/>
</dbReference>
<dbReference type="InterPro" id="IPR005982">
    <property type="entry name" value="Thioredox_Rdtase"/>
</dbReference>
<dbReference type="RefSeq" id="XP_062695292.1">
    <property type="nucleotide sequence ID" value="XM_062839672.1"/>
</dbReference>
<keyword evidence="12" id="KW-1185">Reference proteome</keyword>
<evidence type="ECO:0000313" key="11">
    <source>
        <dbReference type="EMBL" id="KAK3497028.1"/>
    </source>
</evidence>
<dbReference type="SUPFAM" id="SSF51735">
    <property type="entry name" value="NAD(P)-binding Rossmann-fold domains"/>
    <property type="match status" value="1"/>
</dbReference>
<comment type="similarity">
    <text evidence="2">Belongs to the class-II pyridine nucleotide-disulfide oxidoreductase family.</text>
</comment>
<evidence type="ECO:0000256" key="2">
    <source>
        <dbReference type="ARBA" id="ARBA00009333"/>
    </source>
</evidence>
<dbReference type="Gene3D" id="3.50.50.60">
    <property type="entry name" value="FAD/NAD(P)-binding domain"/>
    <property type="match status" value="2"/>
</dbReference>
<dbReference type="InterPro" id="IPR050097">
    <property type="entry name" value="Ferredoxin-NADP_redctase_2"/>
</dbReference>
<dbReference type="AlphaFoldDB" id="A0AAJ0ICC4"/>
<dbReference type="NCBIfam" id="TIGR01292">
    <property type="entry name" value="TRX_reduct"/>
    <property type="match status" value="1"/>
</dbReference>
<evidence type="ECO:0000256" key="8">
    <source>
        <dbReference type="ARBA" id="ARBA00023157"/>
    </source>
</evidence>
<evidence type="ECO:0000313" key="12">
    <source>
        <dbReference type="Proteomes" id="UP001285908"/>
    </source>
</evidence>
<dbReference type="PROSITE" id="PS01162">
    <property type="entry name" value="QOR_ZETA_CRYSTAL"/>
    <property type="match status" value="1"/>
</dbReference>
<dbReference type="InterPro" id="IPR008255">
    <property type="entry name" value="Pyr_nucl-diS_OxRdtase_2_AS"/>
</dbReference>
<evidence type="ECO:0000256" key="1">
    <source>
        <dbReference type="ARBA" id="ARBA00001974"/>
    </source>
</evidence>
<dbReference type="GeneID" id="87877294"/>
<dbReference type="SMART" id="SM00829">
    <property type="entry name" value="PKS_ER"/>
    <property type="match status" value="1"/>
</dbReference>
<comment type="caution">
    <text evidence="11">The sequence shown here is derived from an EMBL/GenBank/DDBJ whole genome shotgun (WGS) entry which is preliminary data.</text>
</comment>
<dbReference type="Proteomes" id="UP001285908">
    <property type="component" value="Unassembled WGS sequence"/>
</dbReference>
<name>A0AAJ0ICC4_9PEZI</name>
<accession>A0AAJ0ICC4</accession>
<dbReference type="Gene3D" id="3.40.50.720">
    <property type="entry name" value="NAD(P)-binding Rossmann-like Domain"/>
    <property type="match status" value="1"/>
</dbReference>
<dbReference type="PRINTS" id="PR00368">
    <property type="entry name" value="FADPNR"/>
</dbReference>
<keyword evidence="7" id="KW-0560">Oxidoreductase</keyword>
<dbReference type="FunFam" id="3.50.50.60:FF:000064">
    <property type="entry name" value="Thioredoxin reductase"/>
    <property type="match status" value="1"/>
</dbReference>
<dbReference type="EC" id="1.8.1.9" evidence="3"/>
<dbReference type="Pfam" id="PF08240">
    <property type="entry name" value="ADH_N"/>
    <property type="match status" value="1"/>
</dbReference>
<dbReference type="SUPFAM" id="SSF50129">
    <property type="entry name" value="GroES-like"/>
    <property type="match status" value="1"/>
</dbReference>
<dbReference type="InterPro" id="IPR036188">
    <property type="entry name" value="FAD/NAD-bd_sf"/>
</dbReference>
<dbReference type="EMBL" id="JAULSX010000002">
    <property type="protein sequence ID" value="KAK3497028.1"/>
    <property type="molecule type" value="Genomic_DNA"/>
</dbReference>
<comment type="cofactor">
    <cofactor evidence="1">
        <name>FAD</name>
        <dbReference type="ChEBI" id="CHEBI:57692"/>
    </cofactor>
</comment>
<evidence type="ECO:0000256" key="5">
    <source>
        <dbReference type="ARBA" id="ARBA00022827"/>
    </source>
</evidence>
<gene>
    <name evidence="11" type="ORF">B0T23DRAFT_418101</name>
</gene>
<keyword evidence="5" id="KW-0274">FAD</keyword>
<dbReference type="Pfam" id="PF07992">
    <property type="entry name" value="Pyr_redox_2"/>
    <property type="match status" value="1"/>
</dbReference>
<evidence type="ECO:0000256" key="4">
    <source>
        <dbReference type="ARBA" id="ARBA00022630"/>
    </source>
</evidence>
<dbReference type="GO" id="GO:0004791">
    <property type="term" value="F:thioredoxin-disulfide reductase (NADPH) activity"/>
    <property type="evidence" value="ECO:0007669"/>
    <property type="project" value="UniProtKB-EC"/>
</dbReference>
<dbReference type="GO" id="GO:0019430">
    <property type="term" value="P:removal of superoxide radicals"/>
    <property type="evidence" value="ECO:0007669"/>
    <property type="project" value="InterPro"/>
</dbReference>
<feature type="domain" description="Enoyl reductase (ER)" evidence="10">
    <location>
        <begin position="11"/>
        <end position="326"/>
    </location>
</feature>
<dbReference type="SUPFAM" id="SSF51905">
    <property type="entry name" value="FAD/NAD(P)-binding domain"/>
    <property type="match status" value="1"/>
</dbReference>